<sequence>MWTREQRYRRLEEAAPEEIASLLETVHACPFRQTFHIQPPMGLMNDPNGLAYFDGYYHVFYQWFPLGPVHGVKYWYHMKSIDLITWIDEGPGIRPDLDFDSHGAYSGSALEQDGKLYLMYTGNKRDENWRRYPSQCIAVMNQNGEISKWQDPVIPEPPNGYTEHFRDPRVWKEDGGFWAIIGAQREDLTGTVLLYSSPDMKTWRLEGELKTNLPNFGYMWECPDYFELDNSGVLIFSPQGIEAKGDEFQNIYQSGYLIGESLNLLSREFHHGAFKELDRGFDFYAPQTMVDPNGRRILIGWMGLPEIVYPTDKNGWAHCLTIPRELSIQNGKLIQTPVKELEALRKQKVEIQACIENESKSFLGLTGTTFEMKIKIENLDAVECGIEFRANNTKKTVLKYEAKRKRLILDRSLSGESVGIDYGTIRACSLESELLTVHLFVDVSSVEIFINDGEEVFTARIFPEEDGQDIRFFANHGSMDMTVEKWAISRYNGQ</sequence>
<evidence type="ECO:0000256" key="9">
    <source>
        <dbReference type="RuleBase" id="RU365015"/>
    </source>
</evidence>
<dbReference type="InterPro" id="IPR001362">
    <property type="entry name" value="Glyco_hydro_32"/>
</dbReference>
<reference evidence="12 13" key="1">
    <citation type="submission" date="2020-08" db="EMBL/GenBank/DDBJ databases">
        <title>Genomic Encyclopedia of Type Strains, Phase IV (KMG-IV): sequencing the most valuable type-strain genomes for metagenomic binning, comparative biology and taxonomic classification.</title>
        <authorList>
            <person name="Goeker M."/>
        </authorList>
    </citation>
    <scope>NUCLEOTIDE SEQUENCE [LARGE SCALE GENOMIC DNA]</scope>
    <source>
        <strain evidence="12 13">DSM 105481</strain>
    </source>
</reference>
<dbReference type="GO" id="GO:0004564">
    <property type="term" value="F:beta-fructofuranosidase activity"/>
    <property type="evidence" value="ECO:0007669"/>
    <property type="project" value="UniProtKB-EC"/>
</dbReference>
<keyword evidence="13" id="KW-1185">Reference proteome</keyword>
<dbReference type="InterPro" id="IPR018053">
    <property type="entry name" value="Glyco_hydro_32_AS"/>
</dbReference>
<comment type="function">
    <text evidence="9">Enables the bacterium to metabolize sucrose as a sole carbon source.</text>
</comment>
<dbReference type="InterPro" id="IPR006232">
    <property type="entry name" value="Suc6P_hydrolase"/>
</dbReference>
<name>A0ABR6CNR3_9BACI</name>
<dbReference type="SUPFAM" id="SSF49899">
    <property type="entry name" value="Concanavalin A-like lectins/glucanases"/>
    <property type="match status" value="1"/>
</dbReference>
<comment type="pathway">
    <text evidence="1 9">Glycan biosynthesis; sucrose metabolism.</text>
</comment>
<dbReference type="Pfam" id="PF00251">
    <property type="entry name" value="Glyco_hydro_32N"/>
    <property type="match status" value="1"/>
</dbReference>
<accession>A0ABR6CNR3</accession>
<evidence type="ECO:0000256" key="1">
    <source>
        <dbReference type="ARBA" id="ARBA00004914"/>
    </source>
</evidence>
<keyword evidence="6 8" id="KW-0326">Glycosidase</keyword>
<dbReference type="Gene3D" id="2.60.120.560">
    <property type="entry name" value="Exo-inulinase, domain 1"/>
    <property type="match status" value="1"/>
</dbReference>
<evidence type="ECO:0000256" key="3">
    <source>
        <dbReference type="ARBA" id="ARBA00012758"/>
    </source>
</evidence>
<evidence type="ECO:0000256" key="8">
    <source>
        <dbReference type="RuleBase" id="RU362110"/>
    </source>
</evidence>
<feature type="domain" description="Glycosyl hydrolase family 32 C-terminal" evidence="11">
    <location>
        <begin position="340"/>
        <end position="480"/>
    </location>
</feature>
<evidence type="ECO:0000313" key="13">
    <source>
        <dbReference type="Proteomes" id="UP000626697"/>
    </source>
</evidence>
<protein>
    <recommendedName>
        <fullName evidence="4 8">Sucrose-6-phosphate hydrolase</fullName>
        <ecNumber evidence="3 8">3.2.1.26</ecNumber>
    </recommendedName>
    <alternativeName>
        <fullName evidence="7 9">Invertase</fullName>
    </alternativeName>
</protein>
<dbReference type="InterPro" id="IPR013189">
    <property type="entry name" value="Glyco_hydro_32_C"/>
</dbReference>
<evidence type="ECO:0000259" key="10">
    <source>
        <dbReference type="Pfam" id="PF00251"/>
    </source>
</evidence>
<evidence type="ECO:0000259" key="11">
    <source>
        <dbReference type="Pfam" id="PF08244"/>
    </source>
</evidence>
<comment type="catalytic activity">
    <reaction evidence="8">
        <text>Hydrolysis of terminal non-reducing beta-D-fructofuranoside residues in beta-D-fructofuranosides.</text>
        <dbReference type="EC" id="3.2.1.26"/>
    </reaction>
</comment>
<evidence type="ECO:0000256" key="2">
    <source>
        <dbReference type="ARBA" id="ARBA00009902"/>
    </source>
</evidence>
<dbReference type="PANTHER" id="PTHR43101">
    <property type="entry name" value="BETA-FRUCTOSIDASE"/>
    <property type="match status" value="1"/>
</dbReference>
<dbReference type="NCBIfam" id="TIGR01322">
    <property type="entry name" value="scrB_fam"/>
    <property type="match status" value="1"/>
</dbReference>
<dbReference type="Proteomes" id="UP000626697">
    <property type="component" value="Unassembled WGS sequence"/>
</dbReference>
<dbReference type="Pfam" id="PF08244">
    <property type="entry name" value="Glyco_hydro_32C"/>
    <property type="match status" value="1"/>
</dbReference>
<dbReference type="SUPFAM" id="SSF75005">
    <property type="entry name" value="Arabinanase/levansucrase/invertase"/>
    <property type="match status" value="1"/>
</dbReference>
<gene>
    <name evidence="12" type="ORF">HNP81_001861</name>
</gene>
<dbReference type="PROSITE" id="PS00609">
    <property type="entry name" value="GLYCOSYL_HYDROL_F32"/>
    <property type="match status" value="1"/>
</dbReference>
<evidence type="ECO:0000313" key="12">
    <source>
        <dbReference type="EMBL" id="MBA9026576.1"/>
    </source>
</evidence>
<keyword evidence="5 8" id="KW-0378">Hydrolase</keyword>
<feature type="domain" description="Glycosyl hydrolase family 32 N-terminal" evidence="10">
    <location>
        <begin position="36"/>
        <end position="337"/>
    </location>
</feature>
<dbReference type="SMART" id="SM00640">
    <property type="entry name" value="Glyco_32"/>
    <property type="match status" value="1"/>
</dbReference>
<comment type="subcellular location">
    <subcellularLocation>
        <location evidence="9">Cytoplasm</location>
    </subcellularLocation>
</comment>
<dbReference type="PANTHER" id="PTHR43101:SF1">
    <property type="entry name" value="BETA-FRUCTOSIDASE"/>
    <property type="match status" value="1"/>
</dbReference>
<evidence type="ECO:0000256" key="4">
    <source>
        <dbReference type="ARBA" id="ARBA00019623"/>
    </source>
</evidence>
<dbReference type="InterPro" id="IPR023296">
    <property type="entry name" value="Glyco_hydro_beta-prop_sf"/>
</dbReference>
<dbReference type="EC" id="3.2.1.26" evidence="3 8"/>
<keyword evidence="9" id="KW-0119">Carbohydrate metabolism</keyword>
<dbReference type="InterPro" id="IPR013320">
    <property type="entry name" value="ConA-like_dom_sf"/>
</dbReference>
<dbReference type="InterPro" id="IPR013148">
    <property type="entry name" value="Glyco_hydro_32_N"/>
</dbReference>
<evidence type="ECO:0000256" key="7">
    <source>
        <dbReference type="ARBA" id="ARBA00033367"/>
    </source>
</evidence>
<evidence type="ECO:0000256" key="5">
    <source>
        <dbReference type="ARBA" id="ARBA00022801"/>
    </source>
</evidence>
<evidence type="ECO:0000256" key="6">
    <source>
        <dbReference type="ARBA" id="ARBA00023295"/>
    </source>
</evidence>
<dbReference type="CDD" id="cd18623">
    <property type="entry name" value="GH32_ScrB-like"/>
    <property type="match status" value="1"/>
</dbReference>
<proteinExistence type="inferred from homology"/>
<dbReference type="Gene3D" id="2.115.10.20">
    <property type="entry name" value="Glycosyl hydrolase domain, family 43"/>
    <property type="match status" value="1"/>
</dbReference>
<organism evidence="12 13">
    <name type="scientific">Peribacillus huizhouensis</name>
    <dbReference type="NCBI Taxonomy" id="1501239"/>
    <lineage>
        <taxon>Bacteria</taxon>
        <taxon>Bacillati</taxon>
        <taxon>Bacillota</taxon>
        <taxon>Bacilli</taxon>
        <taxon>Bacillales</taxon>
        <taxon>Bacillaceae</taxon>
        <taxon>Peribacillus</taxon>
    </lineage>
</organism>
<dbReference type="EMBL" id="JACJHX010000004">
    <property type="protein sequence ID" value="MBA9026576.1"/>
    <property type="molecule type" value="Genomic_DNA"/>
</dbReference>
<keyword evidence="9" id="KW-0963">Cytoplasm</keyword>
<comment type="caution">
    <text evidence="12">The sequence shown here is derived from an EMBL/GenBank/DDBJ whole genome shotgun (WGS) entry which is preliminary data.</text>
</comment>
<comment type="similarity">
    <text evidence="2 8">Belongs to the glycosyl hydrolase 32 family.</text>
</comment>
<dbReference type="InterPro" id="IPR051214">
    <property type="entry name" value="GH32_Enzymes"/>
</dbReference>